<proteinExistence type="predicted"/>
<dbReference type="GO" id="GO:0005886">
    <property type="term" value="C:plasma membrane"/>
    <property type="evidence" value="ECO:0007669"/>
    <property type="project" value="UniProtKB-SubCell"/>
</dbReference>
<evidence type="ECO:0000256" key="4">
    <source>
        <dbReference type="ARBA" id="ARBA00022801"/>
    </source>
</evidence>
<feature type="transmembrane region" description="Helical" evidence="7">
    <location>
        <begin position="164"/>
        <end position="186"/>
    </location>
</feature>
<evidence type="ECO:0000313" key="9">
    <source>
        <dbReference type="EMBL" id="VEJ50689.1"/>
    </source>
</evidence>
<dbReference type="RefSeq" id="WP_231987914.1">
    <property type="nucleotide sequence ID" value="NZ_CAUJRG010000002.1"/>
</dbReference>
<feature type="domain" description="Phosphatidic acid phosphatase type 2/haloperoxidase" evidence="8">
    <location>
        <begin position="93"/>
        <end position="206"/>
    </location>
</feature>
<dbReference type="InterPro" id="IPR036938">
    <property type="entry name" value="PAP2/HPO_sf"/>
</dbReference>
<accession>A0A448VLL7</accession>
<dbReference type="SUPFAM" id="SSF48317">
    <property type="entry name" value="Acid phosphatase/Vanadium-dependent haloperoxidase"/>
    <property type="match status" value="1"/>
</dbReference>
<evidence type="ECO:0000313" key="10">
    <source>
        <dbReference type="Proteomes" id="UP000272771"/>
    </source>
</evidence>
<dbReference type="PANTHER" id="PTHR14969">
    <property type="entry name" value="SPHINGOSINE-1-PHOSPHATE PHOSPHOHYDROLASE"/>
    <property type="match status" value="1"/>
</dbReference>
<evidence type="ECO:0000256" key="6">
    <source>
        <dbReference type="ARBA" id="ARBA00023136"/>
    </source>
</evidence>
<dbReference type="CDD" id="cd03392">
    <property type="entry name" value="PAP2_like_2"/>
    <property type="match status" value="1"/>
</dbReference>
<dbReference type="AlphaFoldDB" id="A0A448VLL7"/>
<dbReference type="EC" id="3.1.3.27" evidence="9"/>
<feature type="transmembrane region" description="Helical" evidence="7">
    <location>
        <begin position="96"/>
        <end position="118"/>
    </location>
</feature>
<keyword evidence="3 7" id="KW-0812">Transmembrane</keyword>
<dbReference type="SMART" id="SM00014">
    <property type="entry name" value="acidPPc"/>
    <property type="match status" value="1"/>
</dbReference>
<sequence>MLPPRAYIPRPYQLLLLFVGMLLPLLALGWVAENIWQHSAYVYAFELPVMFWLHEHIGSWFTPFAVVLHHLGKFATAAPLTALAAVWLYMRRYRGYAVFTVCAIALPALLMAVAKQIFDRPRPELWPRIIEEANSSFPSGHSTFAASLAVVLVLVYWHSPYRRIICIVAVLFAFLMGISRMVLGVHYPTDVLAGWVTGSVTVLAVYLSFFNRLPESKV</sequence>
<dbReference type="Pfam" id="PF01569">
    <property type="entry name" value="PAP2"/>
    <property type="match status" value="1"/>
</dbReference>
<feature type="transmembrane region" description="Helical" evidence="7">
    <location>
        <begin position="192"/>
        <end position="210"/>
    </location>
</feature>
<organism evidence="9 10">
    <name type="scientific">Neisseria weaveri</name>
    <dbReference type="NCBI Taxonomy" id="28091"/>
    <lineage>
        <taxon>Bacteria</taxon>
        <taxon>Pseudomonadati</taxon>
        <taxon>Pseudomonadota</taxon>
        <taxon>Betaproteobacteria</taxon>
        <taxon>Neisseriales</taxon>
        <taxon>Neisseriaceae</taxon>
        <taxon>Neisseria</taxon>
    </lineage>
</organism>
<name>A0A448VLL7_9NEIS</name>
<evidence type="ECO:0000256" key="5">
    <source>
        <dbReference type="ARBA" id="ARBA00022989"/>
    </source>
</evidence>
<dbReference type="PANTHER" id="PTHR14969:SF62">
    <property type="entry name" value="DECAPRENYLPHOSPHORYL-5-PHOSPHORIBOSE PHOSPHATASE RV3807C-RELATED"/>
    <property type="match status" value="1"/>
</dbReference>
<reference evidence="9 10" key="1">
    <citation type="submission" date="2018-12" db="EMBL/GenBank/DDBJ databases">
        <authorList>
            <consortium name="Pathogen Informatics"/>
        </authorList>
    </citation>
    <scope>NUCLEOTIDE SEQUENCE [LARGE SCALE GENOMIC DNA]</scope>
    <source>
        <strain evidence="9 10">NCTC12742</strain>
    </source>
</reference>
<dbReference type="Gene3D" id="1.20.144.10">
    <property type="entry name" value="Phosphatidic acid phosphatase type 2/haloperoxidase"/>
    <property type="match status" value="1"/>
</dbReference>
<dbReference type="STRING" id="28091.SAMEA3174300_01446"/>
<feature type="transmembrane region" description="Helical" evidence="7">
    <location>
        <begin position="138"/>
        <end position="157"/>
    </location>
</feature>
<gene>
    <name evidence="9" type="primary">pgpB</name>
    <name evidence="9" type="ORF">NCTC12742_00821</name>
</gene>
<evidence type="ECO:0000256" key="2">
    <source>
        <dbReference type="ARBA" id="ARBA00022475"/>
    </source>
</evidence>
<evidence type="ECO:0000256" key="7">
    <source>
        <dbReference type="SAM" id="Phobius"/>
    </source>
</evidence>
<feature type="transmembrane region" description="Helical" evidence="7">
    <location>
        <begin position="68"/>
        <end position="89"/>
    </location>
</feature>
<evidence type="ECO:0000256" key="3">
    <source>
        <dbReference type="ARBA" id="ARBA00022692"/>
    </source>
</evidence>
<dbReference type="InterPro" id="IPR000326">
    <property type="entry name" value="PAP2/HPO"/>
</dbReference>
<evidence type="ECO:0000259" key="8">
    <source>
        <dbReference type="SMART" id="SM00014"/>
    </source>
</evidence>
<protein>
    <submittedName>
        <fullName evidence="9">Phosphatidylglycerophosphatase B</fullName>
        <ecNumber evidence="9">3.1.3.27</ecNumber>
    </submittedName>
</protein>
<evidence type="ECO:0000256" key="1">
    <source>
        <dbReference type="ARBA" id="ARBA00004651"/>
    </source>
</evidence>
<keyword evidence="6 7" id="KW-0472">Membrane</keyword>
<keyword evidence="5 7" id="KW-1133">Transmembrane helix</keyword>
<dbReference type="Proteomes" id="UP000272771">
    <property type="component" value="Chromosome"/>
</dbReference>
<keyword evidence="4 9" id="KW-0378">Hydrolase</keyword>
<dbReference type="EMBL" id="LR134533">
    <property type="protein sequence ID" value="VEJ50689.1"/>
    <property type="molecule type" value="Genomic_DNA"/>
</dbReference>
<dbReference type="GO" id="GO:0008962">
    <property type="term" value="F:phosphatidylglycerophosphatase activity"/>
    <property type="evidence" value="ECO:0007669"/>
    <property type="project" value="UniProtKB-EC"/>
</dbReference>
<comment type="subcellular location">
    <subcellularLocation>
        <location evidence="1">Cell membrane</location>
        <topology evidence="1">Multi-pass membrane protein</topology>
    </subcellularLocation>
</comment>
<keyword evidence="2" id="KW-1003">Cell membrane</keyword>
<dbReference type="KEGG" id="nwe:SAMEA3174300_1446"/>
<keyword evidence="10" id="KW-1185">Reference proteome</keyword>